<comment type="caution">
    <text evidence="2">The sequence shown here is derived from an EMBL/GenBank/DDBJ whole genome shotgun (WGS) entry which is preliminary data.</text>
</comment>
<evidence type="ECO:0000313" key="2">
    <source>
        <dbReference type="EMBL" id="KAF7141088.1"/>
    </source>
</evidence>
<organism evidence="2 3">
    <name type="scientific">Rhododendron simsii</name>
    <name type="common">Sims's rhododendron</name>
    <dbReference type="NCBI Taxonomy" id="118357"/>
    <lineage>
        <taxon>Eukaryota</taxon>
        <taxon>Viridiplantae</taxon>
        <taxon>Streptophyta</taxon>
        <taxon>Embryophyta</taxon>
        <taxon>Tracheophyta</taxon>
        <taxon>Spermatophyta</taxon>
        <taxon>Magnoliopsida</taxon>
        <taxon>eudicotyledons</taxon>
        <taxon>Gunneridae</taxon>
        <taxon>Pentapetalae</taxon>
        <taxon>asterids</taxon>
        <taxon>Ericales</taxon>
        <taxon>Ericaceae</taxon>
        <taxon>Ericoideae</taxon>
        <taxon>Rhodoreae</taxon>
        <taxon>Rhododendron</taxon>
    </lineage>
</organism>
<dbReference type="EMBL" id="WJXA01000006">
    <property type="protein sequence ID" value="KAF7141088.1"/>
    <property type="molecule type" value="Genomic_DNA"/>
</dbReference>
<reference evidence="2" key="1">
    <citation type="submission" date="2019-11" db="EMBL/GenBank/DDBJ databases">
        <authorList>
            <person name="Liu Y."/>
            <person name="Hou J."/>
            <person name="Li T.-Q."/>
            <person name="Guan C.-H."/>
            <person name="Wu X."/>
            <person name="Wu H.-Z."/>
            <person name="Ling F."/>
            <person name="Zhang R."/>
            <person name="Shi X.-G."/>
            <person name="Ren J.-P."/>
            <person name="Chen E.-F."/>
            <person name="Sun J.-M."/>
        </authorList>
    </citation>
    <scope>NUCLEOTIDE SEQUENCE</scope>
    <source>
        <strain evidence="2">Adult_tree_wgs_1</strain>
        <tissue evidence="2">Leaves</tissue>
    </source>
</reference>
<evidence type="ECO:0000256" key="1">
    <source>
        <dbReference type="SAM" id="MobiDB-lite"/>
    </source>
</evidence>
<evidence type="ECO:0000313" key="3">
    <source>
        <dbReference type="Proteomes" id="UP000626092"/>
    </source>
</evidence>
<gene>
    <name evidence="2" type="ORF">RHSIM_Rhsim06G0026700</name>
</gene>
<dbReference type="OrthoDB" id="10581184at2759"/>
<feature type="region of interest" description="Disordered" evidence="1">
    <location>
        <begin position="1"/>
        <end position="21"/>
    </location>
</feature>
<accession>A0A834H425</accession>
<name>A0A834H425_RHOSS</name>
<dbReference type="AlphaFoldDB" id="A0A834H425"/>
<sequence>MLELSRIGSRIGPHGDQLSKRGHLSFTQQGHIAANCSAHEVILAGGERWHCGGGFYGVSGLGTLGVQVSSGLDLWMGPRQSQASKLEAEEYSSEGSFEWGGSEIERNHVLQA</sequence>
<dbReference type="Proteomes" id="UP000626092">
    <property type="component" value="Unassembled WGS sequence"/>
</dbReference>
<protein>
    <submittedName>
        <fullName evidence="2">Uncharacterized protein</fullName>
    </submittedName>
</protein>
<keyword evidence="3" id="KW-1185">Reference proteome</keyword>
<proteinExistence type="predicted"/>